<protein>
    <recommendedName>
        <fullName evidence="3">SbsA Ig-like domain-containing protein</fullName>
    </recommendedName>
</protein>
<organism evidence="4 5">
    <name type="scientific">Clostridium kluyveri (strain ATCC 8527 / DSM 555 / NBRC 12016 / NCIMB 10680 / K1)</name>
    <dbReference type="NCBI Taxonomy" id="431943"/>
    <lineage>
        <taxon>Bacteria</taxon>
        <taxon>Bacillati</taxon>
        <taxon>Bacillota</taxon>
        <taxon>Clostridia</taxon>
        <taxon>Eubacteriales</taxon>
        <taxon>Clostridiaceae</taxon>
        <taxon>Clostridium</taxon>
    </lineage>
</organism>
<evidence type="ECO:0000256" key="2">
    <source>
        <dbReference type="SAM" id="SignalP"/>
    </source>
</evidence>
<evidence type="ECO:0000256" key="1">
    <source>
        <dbReference type="ARBA" id="ARBA00022729"/>
    </source>
</evidence>
<name>A5MYZ5_CLOK5</name>
<feature type="domain" description="SbsA Ig-like" evidence="3">
    <location>
        <begin position="43"/>
        <end position="134"/>
    </location>
</feature>
<dbReference type="STRING" id="431943.CKL_2079"/>
<evidence type="ECO:0000313" key="5">
    <source>
        <dbReference type="Proteomes" id="UP000002411"/>
    </source>
</evidence>
<evidence type="ECO:0000313" key="4">
    <source>
        <dbReference type="EMBL" id="EDK34091.1"/>
    </source>
</evidence>
<feature type="signal peptide" evidence="2">
    <location>
        <begin position="1"/>
        <end position="31"/>
    </location>
</feature>
<proteinExistence type="predicted"/>
<dbReference type="RefSeq" id="WP_012102417.1">
    <property type="nucleotide sequence ID" value="NC_009706.1"/>
</dbReference>
<dbReference type="eggNOG" id="COG4886">
    <property type="taxonomic scope" value="Bacteria"/>
</dbReference>
<dbReference type="InterPro" id="IPR032812">
    <property type="entry name" value="SbsA_Ig"/>
</dbReference>
<feature type="chain" id="PRO_5002685610" description="SbsA Ig-like domain-containing protein" evidence="2">
    <location>
        <begin position="32"/>
        <end position="765"/>
    </location>
</feature>
<keyword evidence="1 2" id="KW-0732">Signal</keyword>
<dbReference type="Pfam" id="PF13205">
    <property type="entry name" value="Big_5"/>
    <property type="match status" value="1"/>
</dbReference>
<reference evidence="4 5" key="1">
    <citation type="journal article" date="2008" name="Proc. Natl. Acad. Sci. U.S.A.">
        <title>The genome of Clostridium kluyveri, a strict anaerobe with unique metabolic features.</title>
        <authorList>
            <person name="Seedorf H."/>
            <person name="Fricke W.F."/>
            <person name="Veith B."/>
            <person name="Brueggemann H."/>
            <person name="Liesegang H."/>
            <person name="Strittmatter A."/>
            <person name="Miethke M."/>
            <person name="Buckel W."/>
            <person name="Hinderberger J."/>
            <person name="Li F."/>
            <person name="Hagemeier C."/>
            <person name="Thauer R.K."/>
            <person name="Gottschalk G."/>
        </authorList>
    </citation>
    <scope>NUCLEOTIDE SEQUENCE [LARGE SCALE GENOMIC DNA]</scope>
    <source>
        <strain evidence="5">ATCC 8527 / DSM 555 / NCIMB 10680</strain>
    </source>
</reference>
<sequence>MKKYIKKVQAILTALFFVFSLVTLNNFTAFAASNNEVNEFPAKKNISIYKNWTVVFTSPINLNTINNENITVTDSNSNLQSVDIKPGNDNKSIIINCPVGGYSSNQTYYINISNKVTSASSKPLKKPIKMTFTTSSEKEISNINTAVISNNVIQIDKNDSENIESHIINKTENENNNQVITLDSTNTGLSSSKPGDIFLMKPTKDNPLGSACKIISNNTTSDGKNVLEIAQPRIDEVLSEANFNIEKSLNEENLISSTFPKGTTISFVKSIDSGKSDLIASLHNNTLADVFQGEDIHISLPPKEYSLDGIEIDNEPSIVLRSPKIMTALDIKKVTGIPTEVRKLEARLNTTIECEDNLNVKGNGEIQGNNISKLLGCDNSNKLALGNITLSGVDMNNKIILGSMTYQIGALPVETIYGIEKIPFGATIFLYLTFDGKIEAEVNVNMKASCYVDKGIDINGTTANNEKSDNTKTNFTINGTASGDLKMGIGAGMGLIAMGIVPADITADVIGDINGTVSGEADILNQTYSGTIDCNVSLKLLSEGNFKIAITDGNLSKELSKKINFLDKTLYDWKYTYPKTSIIQDNVTKLIDYLPTTVNGEKGVTFETRDQHGVYKNMIKVDKYIDEESHVYWGTDNPYYYLPAILNVDMDNEQFLAHPSAINNAGVNLDNITCVKLNGNYGKVNVSGIANLNNSSGSVRFYIYKGKDNYSKPLWQSINGGDFNLDIPYNDGDELYFGVDANGDDLYDWAIWQNVRFQAKSNNTN</sequence>
<keyword evidence="5" id="KW-1185">Reference proteome</keyword>
<accession>A5MYZ5</accession>
<dbReference type="KEGG" id="ckl:CKL_2079"/>
<dbReference type="AlphaFoldDB" id="A5MYZ5"/>
<dbReference type="HOGENOM" id="CLU_364764_0_0_9"/>
<evidence type="ECO:0000259" key="3">
    <source>
        <dbReference type="Pfam" id="PF13205"/>
    </source>
</evidence>
<gene>
    <name evidence="4" type="ordered locus">CKL_2079</name>
</gene>
<dbReference type="Proteomes" id="UP000002411">
    <property type="component" value="Chromosome"/>
</dbReference>
<dbReference type="EMBL" id="CP000673">
    <property type="protein sequence ID" value="EDK34091.1"/>
    <property type="molecule type" value="Genomic_DNA"/>
</dbReference>